<dbReference type="RefSeq" id="WP_088252190.1">
    <property type="nucleotide sequence ID" value="NZ_NIDE01000001.1"/>
</dbReference>
<name>A0A225DZV9_9BACT</name>
<keyword evidence="1" id="KW-0812">Transmembrane</keyword>
<protein>
    <submittedName>
        <fullName evidence="2">Uncharacterized protein</fullName>
    </submittedName>
</protein>
<evidence type="ECO:0000313" key="3">
    <source>
        <dbReference type="Proteomes" id="UP000214646"/>
    </source>
</evidence>
<keyword evidence="1" id="KW-1133">Transmembrane helix</keyword>
<evidence type="ECO:0000256" key="1">
    <source>
        <dbReference type="SAM" id="Phobius"/>
    </source>
</evidence>
<sequence length="274" mass="30710">MDERLDPDEARHILRNVAAYRHLCEHVRKKATWGLLFGAVMFGLWYTAFGQRNNYGLFSLIYLGLASLEFSAGLLNKIRPSAEGVLVDGFVLFGFGAANLGRAYLGWQMGLPPNSYFFYVLLGGYWIFAGTSSVRSYASLRRAFSFRPSAEHMRWFGDLVREIRVADPENDPTALDLPTKPPLRGKLLGDMAIFLPAGSADVVVASRRDVEIEREESRNPDRPPVGFLLIEGADFGGFPIDPVNWQNYARWKTEGASRHHRSACDRPPPTSNNP</sequence>
<feature type="transmembrane region" description="Helical" evidence="1">
    <location>
        <begin position="55"/>
        <end position="73"/>
    </location>
</feature>
<accession>A0A225DZV9</accession>
<feature type="transmembrane region" description="Helical" evidence="1">
    <location>
        <begin position="116"/>
        <end position="138"/>
    </location>
</feature>
<dbReference type="AlphaFoldDB" id="A0A225DZV9"/>
<gene>
    <name evidence="2" type="ORF">FRUB_00739</name>
</gene>
<keyword evidence="3" id="KW-1185">Reference proteome</keyword>
<keyword evidence="1" id="KW-0472">Membrane</keyword>
<comment type="caution">
    <text evidence="2">The sequence shown here is derived from an EMBL/GenBank/DDBJ whole genome shotgun (WGS) entry which is preliminary data.</text>
</comment>
<feature type="transmembrane region" description="Helical" evidence="1">
    <location>
        <begin position="31"/>
        <end position="49"/>
    </location>
</feature>
<evidence type="ECO:0000313" key="2">
    <source>
        <dbReference type="EMBL" id="OWK47040.1"/>
    </source>
</evidence>
<reference evidence="3" key="1">
    <citation type="submission" date="2017-06" db="EMBL/GenBank/DDBJ databases">
        <title>Genome analysis of Fimbriiglobus ruber SP5, the first member of the order Planctomycetales with confirmed chitinolytic capability.</title>
        <authorList>
            <person name="Ravin N.V."/>
            <person name="Rakitin A.L."/>
            <person name="Ivanova A.A."/>
            <person name="Beletsky A.V."/>
            <person name="Kulichevskaya I.S."/>
            <person name="Mardanov A.V."/>
            <person name="Dedysh S.N."/>
        </authorList>
    </citation>
    <scope>NUCLEOTIDE SEQUENCE [LARGE SCALE GENOMIC DNA]</scope>
    <source>
        <strain evidence="3">SP5</strain>
    </source>
</reference>
<dbReference type="EMBL" id="NIDE01000001">
    <property type="protein sequence ID" value="OWK47040.1"/>
    <property type="molecule type" value="Genomic_DNA"/>
</dbReference>
<dbReference type="OrthoDB" id="281821at2"/>
<feature type="transmembrane region" description="Helical" evidence="1">
    <location>
        <begin position="85"/>
        <end position="104"/>
    </location>
</feature>
<proteinExistence type="predicted"/>
<organism evidence="2 3">
    <name type="scientific">Fimbriiglobus ruber</name>
    <dbReference type="NCBI Taxonomy" id="1908690"/>
    <lineage>
        <taxon>Bacteria</taxon>
        <taxon>Pseudomonadati</taxon>
        <taxon>Planctomycetota</taxon>
        <taxon>Planctomycetia</taxon>
        <taxon>Gemmatales</taxon>
        <taxon>Gemmataceae</taxon>
        <taxon>Fimbriiglobus</taxon>
    </lineage>
</organism>
<dbReference type="Proteomes" id="UP000214646">
    <property type="component" value="Unassembled WGS sequence"/>
</dbReference>